<evidence type="ECO:0000259" key="8">
    <source>
        <dbReference type="Pfam" id="PF18383"/>
    </source>
</evidence>
<gene>
    <name evidence="9" type="ORF">CBRE1094_LOCUS7565</name>
</gene>
<organism evidence="9">
    <name type="scientific">Haptolina brevifila</name>
    <dbReference type="NCBI Taxonomy" id="156173"/>
    <lineage>
        <taxon>Eukaryota</taxon>
        <taxon>Haptista</taxon>
        <taxon>Haptophyta</taxon>
        <taxon>Prymnesiophyceae</taxon>
        <taxon>Prymnesiales</taxon>
        <taxon>Prymnesiaceae</taxon>
        <taxon>Haptolina</taxon>
    </lineage>
</organism>
<evidence type="ECO:0000256" key="2">
    <source>
        <dbReference type="ARBA" id="ARBA00022794"/>
    </source>
</evidence>
<evidence type="ECO:0000313" key="9">
    <source>
        <dbReference type="EMBL" id="CAD9420690.1"/>
    </source>
</evidence>
<keyword evidence="5" id="KW-0966">Cell projection</keyword>
<dbReference type="InterPro" id="IPR043016">
    <property type="entry name" value="IFT81_N_sf"/>
</dbReference>
<dbReference type="GO" id="GO:0060271">
    <property type="term" value="P:cilium assembly"/>
    <property type="evidence" value="ECO:0007669"/>
    <property type="project" value="InterPro"/>
</dbReference>
<dbReference type="GO" id="GO:0030992">
    <property type="term" value="C:intraciliary transport particle B"/>
    <property type="evidence" value="ECO:0007669"/>
    <property type="project" value="InterPro"/>
</dbReference>
<comment type="similarity">
    <text evidence="6">Belongs to the IFT81 family.</text>
</comment>
<dbReference type="PANTHER" id="PTHR15614:SF2">
    <property type="entry name" value="INTRAFLAGELLAR TRANSPORT PROTEIN 81 HOMOLOG"/>
    <property type="match status" value="1"/>
</dbReference>
<evidence type="ECO:0000256" key="6">
    <source>
        <dbReference type="ARBA" id="ARBA00043983"/>
    </source>
</evidence>
<feature type="coiled-coil region" evidence="7">
    <location>
        <begin position="313"/>
        <end position="340"/>
    </location>
</feature>
<evidence type="ECO:0000256" key="4">
    <source>
        <dbReference type="ARBA" id="ARBA00023069"/>
    </source>
</evidence>
<comment type="subcellular location">
    <subcellularLocation>
        <location evidence="1">Cell projection</location>
        <location evidence="1">Cilium</location>
    </subcellularLocation>
</comment>
<dbReference type="PANTHER" id="PTHR15614">
    <property type="entry name" value="INTRAFLAGELLAR TRANSPORT PROTEIN 81 HOMOLOG"/>
    <property type="match status" value="1"/>
</dbReference>
<dbReference type="Pfam" id="PF18383">
    <property type="entry name" value="IFT81_CH"/>
    <property type="match status" value="1"/>
</dbReference>
<evidence type="ECO:0000256" key="3">
    <source>
        <dbReference type="ARBA" id="ARBA00023054"/>
    </source>
</evidence>
<keyword evidence="4" id="KW-0969">Cilium</keyword>
<name>A0A7S2CB31_9EUKA</name>
<accession>A0A7S2CB31</accession>
<evidence type="ECO:0000256" key="5">
    <source>
        <dbReference type="ARBA" id="ARBA00023273"/>
    </source>
</evidence>
<keyword evidence="3 7" id="KW-0175">Coiled coil</keyword>
<dbReference type="GO" id="GO:0036064">
    <property type="term" value="C:ciliary basal body"/>
    <property type="evidence" value="ECO:0007669"/>
    <property type="project" value="TreeGrafter"/>
</dbReference>
<dbReference type="EMBL" id="HBGU01014029">
    <property type="protein sequence ID" value="CAD9420690.1"/>
    <property type="molecule type" value="Transcribed_RNA"/>
</dbReference>
<dbReference type="InterPro" id="IPR041146">
    <property type="entry name" value="IFT81_CH"/>
</dbReference>
<evidence type="ECO:0000256" key="1">
    <source>
        <dbReference type="ARBA" id="ARBA00004138"/>
    </source>
</evidence>
<dbReference type="GO" id="GO:0042073">
    <property type="term" value="P:intraciliary transport"/>
    <property type="evidence" value="ECO:0007669"/>
    <property type="project" value="InterPro"/>
</dbReference>
<feature type="coiled-coil region" evidence="7">
    <location>
        <begin position="147"/>
        <end position="280"/>
    </location>
</feature>
<keyword evidence="2" id="KW-0970">Cilium biogenesis/degradation</keyword>
<feature type="coiled-coil region" evidence="7">
    <location>
        <begin position="607"/>
        <end position="634"/>
    </location>
</feature>
<dbReference type="GO" id="GO:0015631">
    <property type="term" value="F:tubulin binding"/>
    <property type="evidence" value="ECO:0007669"/>
    <property type="project" value="InterPro"/>
</dbReference>
<protein>
    <recommendedName>
        <fullName evidence="8">IFT81 calponin homology domain-containing protein</fullName>
    </recommendedName>
</protein>
<reference evidence="9" key="1">
    <citation type="submission" date="2021-01" db="EMBL/GenBank/DDBJ databases">
        <authorList>
            <person name="Corre E."/>
            <person name="Pelletier E."/>
            <person name="Niang G."/>
            <person name="Scheremetjew M."/>
            <person name="Finn R."/>
            <person name="Kale V."/>
            <person name="Holt S."/>
            <person name="Cochrane G."/>
            <person name="Meng A."/>
            <person name="Brown T."/>
            <person name="Cohen L."/>
        </authorList>
    </citation>
    <scope>NUCLEOTIDE SEQUENCE</scope>
    <source>
        <strain evidence="9">UTEX LB 985</strain>
    </source>
</reference>
<evidence type="ECO:0000256" key="7">
    <source>
        <dbReference type="SAM" id="Coils"/>
    </source>
</evidence>
<dbReference type="Gene3D" id="1.10.418.70">
    <property type="entry name" value="Intraflagellar transport protein 81, N-terminal domain"/>
    <property type="match status" value="1"/>
</dbReference>
<dbReference type="AlphaFoldDB" id="A0A7S2CB31"/>
<feature type="domain" description="IFT81 calponin homology" evidence="8">
    <location>
        <begin position="9"/>
        <end position="129"/>
    </location>
</feature>
<proteinExistence type="inferred from homology"/>
<sequence length="698" mass="80527">MDPNGGGPEQIQFIVDRLNEPPFQMSLSMVAFDEKSPFELLEVVNEVMAHLSSQHRTDLRDETPEATATRMLDFLRVLNYKINLEPQHAKQALLHGDPQLIYPILTWMLQRLPELQKRAYLSRFLVNVEVPEHMFTDEEIVETYQNYKDLQEQFKEVHKTSEKYKSQLISPNEIKKAIMQMEEDKGMLEQKVENLKTKLSDHEQFEEMLEATHKLRLQQDEQVKLQDRLKEQKAQLLQAEHRLQGMVARLNEKRQERAGSSDVRQQLDALEAEVNDLEKKCMEVLPQQIQAKQKRMEELQGILGDGQISDAELGQMSQQQQHLARAVQQLEERKRATQSNPDDKLAMFRQQANLVAKKKDALLQRLASVSRERGSIEAELQDKAGDLDRVKDRPVLKGDDFRKYASELRGKTAQYKRMKAELSELRAEWGIISRSEGILREQDKALAARLGEVEARRGLEGYGATQEELEKVSQQKAQVDDVKGKTLEEMSQVVQEITDKIKKRKNQLAPQIMKLRKLRTEVRDKESIYLDKKTAYDNTKAGIDSDLANVQADADAALKEAAYEESEVYRYESLVSIDTVKLQRVADERAGRFRRTLEDGTQINSYRELYQHKVKQQESASRELRERQKRIRENHGGNSKQVKLFKDLHKLLRCKVDMQNRARAEANDAAAMEANDTNILTMPSDEQPAAGGAYMDAY</sequence>
<dbReference type="InterPro" id="IPR029600">
    <property type="entry name" value="IFT81"/>
</dbReference>